<feature type="transmembrane region" description="Helical" evidence="1">
    <location>
        <begin position="97"/>
        <end position="118"/>
    </location>
</feature>
<keyword evidence="1" id="KW-1133">Transmembrane helix</keyword>
<dbReference type="InterPro" id="IPR053220">
    <property type="entry name" value="Nematode_rcpt-like_serp_H"/>
</dbReference>
<evidence type="ECO:0000313" key="3">
    <source>
        <dbReference type="Proteomes" id="UP000829354"/>
    </source>
</evidence>
<sequence>MCSTQEDTIFLDSPFVYSLLLHIMTALSTPVHILGLYIILFRTPKSMGSVKWYLFNLQIWIVLFDISVGFFTIPVLLLPRFAMFPMGILKVLGVPSFIQTFSVFALLGFMMISIIAIFKNRFFAVCSFRWKKFCVKWKRTWIMLHYFGVIVALIIFGFMSPNQEMAKQRLLEALPCLPAYIRTSPIFIACEDYTYQLLLMVFFTTLACLEVLFFAISIGWHSIQQLRTKQISSKTFKMQRNFFFAVLIQIGVPMVLLLFPFGYQWMAVVCNYYNQAYNNLSMITEAMHGLVSTIVTLLVHRPYNWEDNWVGKNHVFVKNGYRYVCEYSRMVNC</sequence>
<dbReference type="PANTHER" id="PTHR22941:SF167">
    <property type="entry name" value="SERPENTINE RECEPTOR, CLASS H"/>
    <property type="match status" value="1"/>
</dbReference>
<accession>A0AAE9F2K2</accession>
<dbReference type="SUPFAM" id="SSF81321">
    <property type="entry name" value="Family A G protein-coupled receptor-like"/>
    <property type="match status" value="1"/>
</dbReference>
<reference evidence="2 3" key="1">
    <citation type="submission" date="2022-04" db="EMBL/GenBank/DDBJ databases">
        <title>Chromosome-level reference genomes for two strains of Caenorhabditis briggsae: an improved platform for comparative genomics.</title>
        <authorList>
            <person name="Stevens L."/>
            <person name="Andersen E."/>
        </authorList>
    </citation>
    <scope>NUCLEOTIDE SEQUENCE [LARGE SCALE GENOMIC DNA]</scope>
    <source>
        <strain evidence="2">VX34</strain>
        <tissue evidence="2">Whole-organism</tissue>
    </source>
</reference>
<feature type="transmembrane region" description="Helical" evidence="1">
    <location>
        <begin position="15"/>
        <end position="40"/>
    </location>
</feature>
<dbReference type="Pfam" id="PF10318">
    <property type="entry name" value="7TM_GPCR_Srh"/>
    <property type="match status" value="1"/>
</dbReference>
<evidence type="ECO:0000256" key="1">
    <source>
        <dbReference type="SAM" id="Phobius"/>
    </source>
</evidence>
<dbReference type="InterPro" id="IPR019422">
    <property type="entry name" value="7TM_GPCR_serpentine_rcpt_Srh"/>
</dbReference>
<feature type="transmembrane region" description="Helical" evidence="1">
    <location>
        <begin position="197"/>
        <end position="220"/>
    </location>
</feature>
<organism evidence="2 3">
    <name type="scientific">Caenorhabditis briggsae</name>
    <dbReference type="NCBI Taxonomy" id="6238"/>
    <lineage>
        <taxon>Eukaryota</taxon>
        <taxon>Metazoa</taxon>
        <taxon>Ecdysozoa</taxon>
        <taxon>Nematoda</taxon>
        <taxon>Chromadorea</taxon>
        <taxon>Rhabditida</taxon>
        <taxon>Rhabditina</taxon>
        <taxon>Rhabditomorpha</taxon>
        <taxon>Rhabditoidea</taxon>
        <taxon>Rhabditidae</taxon>
        <taxon>Peloderinae</taxon>
        <taxon>Caenorhabditis</taxon>
    </lineage>
</organism>
<keyword evidence="3" id="KW-1185">Reference proteome</keyword>
<evidence type="ECO:0000313" key="2">
    <source>
        <dbReference type="EMBL" id="UMM32867.1"/>
    </source>
</evidence>
<name>A0AAE9F2K2_CAEBR</name>
<evidence type="ECO:0008006" key="4">
    <source>
        <dbReference type="Google" id="ProtNLM"/>
    </source>
</evidence>
<dbReference type="AlphaFoldDB" id="A0AAE9F2K2"/>
<feature type="transmembrane region" description="Helical" evidence="1">
    <location>
        <begin position="139"/>
        <end position="159"/>
    </location>
</feature>
<keyword evidence="1" id="KW-0472">Membrane</keyword>
<dbReference type="Proteomes" id="UP000829354">
    <property type="component" value="Chromosome V"/>
</dbReference>
<keyword evidence="1" id="KW-0812">Transmembrane</keyword>
<protein>
    <recommendedName>
        <fullName evidence="4">Serpentine Receptor, class H</fullName>
    </recommendedName>
</protein>
<feature type="transmembrane region" description="Helical" evidence="1">
    <location>
        <begin position="241"/>
        <end position="260"/>
    </location>
</feature>
<dbReference type="EMBL" id="CP092624">
    <property type="protein sequence ID" value="UMM32867.1"/>
    <property type="molecule type" value="Genomic_DNA"/>
</dbReference>
<proteinExistence type="predicted"/>
<gene>
    <name evidence="2" type="ORF">L5515_006530</name>
</gene>
<feature type="transmembrane region" description="Helical" evidence="1">
    <location>
        <begin position="52"/>
        <end position="77"/>
    </location>
</feature>
<dbReference type="PANTHER" id="PTHR22941">
    <property type="entry name" value="SERPENTINE RECEPTOR"/>
    <property type="match status" value="1"/>
</dbReference>